<proteinExistence type="predicted"/>
<keyword evidence="4" id="KW-0808">Transferase</keyword>
<name>A0A7K3M4U3_9ACTN</name>
<dbReference type="InterPro" id="IPR001173">
    <property type="entry name" value="Glyco_trans_2-like"/>
</dbReference>
<evidence type="ECO:0000313" key="4">
    <source>
        <dbReference type="EMBL" id="NDL57438.1"/>
    </source>
</evidence>
<dbReference type="PANTHER" id="PTHR43685:SF2">
    <property type="entry name" value="GLYCOSYLTRANSFERASE 2-LIKE DOMAIN-CONTAINING PROTEIN"/>
    <property type="match status" value="1"/>
</dbReference>
<accession>A0A7K3M4U3</accession>
<dbReference type="Pfam" id="PF00535">
    <property type="entry name" value="Glycos_transf_2"/>
    <property type="match status" value="1"/>
</dbReference>
<keyword evidence="2" id="KW-1133">Transmembrane helix</keyword>
<comment type="caution">
    <text evidence="4">The sequence shown here is derived from an EMBL/GenBank/DDBJ whole genome shotgun (WGS) entry which is preliminary data.</text>
</comment>
<dbReference type="InterPro" id="IPR050834">
    <property type="entry name" value="Glycosyltransf_2"/>
</dbReference>
<evidence type="ECO:0000313" key="5">
    <source>
        <dbReference type="Proteomes" id="UP000460435"/>
    </source>
</evidence>
<dbReference type="CDD" id="cd02525">
    <property type="entry name" value="Succinoglycan_BP_ExoA"/>
    <property type="match status" value="1"/>
</dbReference>
<dbReference type="PANTHER" id="PTHR43685">
    <property type="entry name" value="GLYCOSYLTRANSFERASE"/>
    <property type="match status" value="1"/>
</dbReference>
<sequence>MHKPQSASETPAHGGQPDEAAGWPAVSVIMPVRDEERHLADAVARVLSQDYPGEMEVVLAIAPSRDRTAQIAADLAAGDTRIRLVDNPAGKTPAGLNAAIGEARHGIVVRVDGHGLLSEGYIRSAVEVLEKTGAANVGGIMHAEGTTDFERAVACAYGSTLGLGGGRFHVGGPEGPADTVYLGVFRRDVLERLGGYDEHFVRAQDWELNYRIRADGESVWFTPHLTVTYRPRPTLRALAKQFLRTGQWRREVVRKYPDTASVRYLAPPVVLIASAVGTLAGLAAMFGAPGWLSLGWLAPGGYAAGALAASVAIGRGLPVRARCWLPAVLMTVHLSWGAGFLTGPARSRSAGG</sequence>
<evidence type="ECO:0000256" key="1">
    <source>
        <dbReference type="SAM" id="MobiDB-lite"/>
    </source>
</evidence>
<dbReference type="InterPro" id="IPR029044">
    <property type="entry name" value="Nucleotide-diphossugar_trans"/>
</dbReference>
<reference evidence="4 5" key="1">
    <citation type="submission" date="2019-11" db="EMBL/GenBank/DDBJ databases">
        <authorList>
            <person name="Li X.-J."/>
            <person name="Feng X.-M."/>
        </authorList>
    </citation>
    <scope>NUCLEOTIDE SEQUENCE [LARGE SCALE GENOMIC DNA]</scope>
    <source>
        <strain evidence="4 5">XMNu-373</strain>
    </source>
</reference>
<gene>
    <name evidence="4" type="ORF">F7O44_10175</name>
</gene>
<feature type="domain" description="Glycosyltransferase 2-like" evidence="3">
    <location>
        <begin position="27"/>
        <end position="193"/>
    </location>
</feature>
<keyword evidence="2" id="KW-0812">Transmembrane</keyword>
<keyword evidence="2" id="KW-0472">Membrane</keyword>
<dbReference type="Proteomes" id="UP000460435">
    <property type="component" value="Unassembled WGS sequence"/>
</dbReference>
<feature type="transmembrane region" description="Helical" evidence="2">
    <location>
        <begin position="264"/>
        <end position="288"/>
    </location>
</feature>
<evidence type="ECO:0000256" key="2">
    <source>
        <dbReference type="SAM" id="Phobius"/>
    </source>
</evidence>
<feature type="transmembrane region" description="Helical" evidence="2">
    <location>
        <begin position="294"/>
        <end position="312"/>
    </location>
</feature>
<dbReference type="GO" id="GO:0016740">
    <property type="term" value="F:transferase activity"/>
    <property type="evidence" value="ECO:0007669"/>
    <property type="project" value="UniProtKB-KW"/>
</dbReference>
<feature type="transmembrane region" description="Helical" evidence="2">
    <location>
        <begin position="324"/>
        <end position="343"/>
    </location>
</feature>
<dbReference type="RefSeq" id="WP_162450152.1">
    <property type="nucleotide sequence ID" value="NZ_WLZY01000003.1"/>
</dbReference>
<dbReference type="Gene3D" id="3.90.550.10">
    <property type="entry name" value="Spore Coat Polysaccharide Biosynthesis Protein SpsA, Chain A"/>
    <property type="match status" value="1"/>
</dbReference>
<evidence type="ECO:0000259" key="3">
    <source>
        <dbReference type="Pfam" id="PF00535"/>
    </source>
</evidence>
<dbReference type="EMBL" id="WLZY01000003">
    <property type="protein sequence ID" value="NDL57438.1"/>
    <property type="molecule type" value="Genomic_DNA"/>
</dbReference>
<protein>
    <submittedName>
        <fullName evidence="4">Glycosyltransferase</fullName>
    </submittedName>
</protein>
<keyword evidence="5" id="KW-1185">Reference proteome</keyword>
<dbReference type="SUPFAM" id="SSF53448">
    <property type="entry name" value="Nucleotide-diphospho-sugar transferases"/>
    <property type="match status" value="1"/>
</dbReference>
<organism evidence="4 5">
    <name type="scientific">Phytoactinopolyspora mesophila</name>
    <dbReference type="NCBI Taxonomy" id="2650750"/>
    <lineage>
        <taxon>Bacteria</taxon>
        <taxon>Bacillati</taxon>
        <taxon>Actinomycetota</taxon>
        <taxon>Actinomycetes</taxon>
        <taxon>Jiangellales</taxon>
        <taxon>Jiangellaceae</taxon>
        <taxon>Phytoactinopolyspora</taxon>
    </lineage>
</organism>
<feature type="region of interest" description="Disordered" evidence="1">
    <location>
        <begin position="1"/>
        <end position="22"/>
    </location>
</feature>
<dbReference type="AlphaFoldDB" id="A0A7K3M4U3"/>